<dbReference type="EMBL" id="QNUK01000592">
    <property type="protein sequence ID" value="KAF5891369.1"/>
    <property type="molecule type" value="Genomic_DNA"/>
</dbReference>
<name>A0A8J4U571_CLAMG</name>
<reference evidence="1" key="1">
    <citation type="submission" date="2020-07" db="EMBL/GenBank/DDBJ databases">
        <title>Clarias magur genome sequencing, assembly and annotation.</title>
        <authorList>
            <person name="Kushwaha B."/>
            <person name="Kumar R."/>
            <person name="Das P."/>
            <person name="Joshi C.G."/>
            <person name="Kumar D."/>
            <person name="Nagpure N.S."/>
            <person name="Pandey M."/>
            <person name="Agarwal S."/>
            <person name="Srivastava S."/>
            <person name="Singh M."/>
            <person name="Sahoo L."/>
            <person name="Jayasankar P."/>
            <person name="Meher P.K."/>
            <person name="Koringa P.G."/>
            <person name="Iquebal M.A."/>
            <person name="Das S.P."/>
            <person name="Bit A."/>
            <person name="Patnaik S."/>
            <person name="Patel N."/>
            <person name="Shah T.M."/>
            <person name="Hinsu A."/>
            <person name="Jena J.K."/>
        </authorList>
    </citation>
    <scope>NUCLEOTIDE SEQUENCE</scope>
    <source>
        <strain evidence="1">CIFAMagur01</strain>
        <tissue evidence="1">Testis</tissue>
    </source>
</reference>
<feature type="non-terminal residue" evidence="1">
    <location>
        <position position="83"/>
    </location>
</feature>
<evidence type="ECO:0000313" key="1">
    <source>
        <dbReference type="EMBL" id="KAF5891369.1"/>
    </source>
</evidence>
<proteinExistence type="predicted"/>
<keyword evidence="1" id="KW-0813">Transport</keyword>
<gene>
    <name evidence="1" type="primary">sugtl5</name>
    <name evidence="1" type="ORF">DAT39_018925</name>
</gene>
<dbReference type="AlphaFoldDB" id="A0A8J4U571"/>
<organism evidence="1 2">
    <name type="scientific">Clarias magur</name>
    <name type="common">Asian catfish</name>
    <name type="synonym">Macropteronotus magur</name>
    <dbReference type="NCBI Taxonomy" id="1594786"/>
    <lineage>
        <taxon>Eukaryota</taxon>
        <taxon>Metazoa</taxon>
        <taxon>Chordata</taxon>
        <taxon>Craniata</taxon>
        <taxon>Vertebrata</taxon>
        <taxon>Euteleostomi</taxon>
        <taxon>Actinopterygii</taxon>
        <taxon>Neopterygii</taxon>
        <taxon>Teleostei</taxon>
        <taxon>Ostariophysi</taxon>
        <taxon>Siluriformes</taxon>
        <taxon>Clariidae</taxon>
        <taxon>Clarias</taxon>
    </lineage>
</organism>
<sequence>MLGETGAGDCWVRDVGLGTGAETGRWVRRGAGRDGRWERRRRVRRAKETGWVRRALERRALERRALGETGAGRDGARGETGRG</sequence>
<accession>A0A8J4U571</accession>
<comment type="caution">
    <text evidence="1">The sequence shown here is derived from an EMBL/GenBank/DDBJ whole genome shotgun (WGS) entry which is preliminary data.</text>
</comment>
<protein>
    <submittedName>
        <fullName evidence="1">Sugar transporter ERD6-like 12</fullName>
    </submittedName>
</protein>
<keyword evidence="1" id="KW-0762">Sugar transport</keyword>
<dbReference type="Proteomes" id="UP000727407">
    <property type="component" value="Unassembled WGS sequence"/>
</dbReference>
<keyword evidence="2" id="KW-1185">Reference proteome</keyword>
<evidence type="ECO:0000313" key="2">
    <source>
        <dbReference type="Proteomes" id="UP000727407"/>
    </source>
</evidence>